<organism evidence="2 3">
    <name type="scientific">Portunus trituberculatus</name>
    <name type="common">Swimming crab</name>
    <name type="synonym">Neptunus trituberculatus</name>
    <dbReference type="NCBI Taxonomy" id="210409"/>
    <lineage>
        <taxon>Eukaryota</taxon>
        <taxon>Metazoa</taxon>
        <taxon>Ecdysozoa</taxon>
        <taxon>Arthropoda</taxon>
        <taxon>Crustacea</taxon>
        <taxon>Multicrustacea</taxon>
        <taxon>Malacostraca</taxon>
        <taxon>Eumalacostraca</taxon>
        <taxon>Eucarida</taxon>
        <taxon>Decapoda</taxon>
        <taxon>Pleocyemata</taxon>
        <taxon>Brachyura</taxon>
        <taxon>Eubrachyura</taxon>
        <taxon>Portunoidea</taxon>
        <taxon>Portunidae</taxon>
        <taxon>Portuninae</taxon>
        <taxon>Portunus</taxon>
    </lineage>
</organism>
<accession>A0A5B7EA48</accession>
<evidence type="ECO:0000313" key="2">
    <source>
        <dbReference type="EMBL" id="MPC30962.1"/>
    </source>
</evidence>
<feature type="transmembrane region" description="Helical" evidence="1">
    <location>
        <begin position="85"/>
        <end position="103"/>
    </location>
</feature>
<proteinExistence type="predicted"/>
<protein>
    <submittedName>
        <fullName evidence="2">Uncharacterized protein</fullName>
    </submittedName>
</protein>
<dbReference type="AlphaFoldDB" id="A0A5B7EA48"/>
<reference evidence="2 3" key="1">
    <citation type="submission" date="2019-05" db="EMBL/GenBank/DDBJ databases">
        <title>Another draft genome of Portunus trituberculatus and its Hox gene families provides insights of decapod evolution.</title>
        <authorList>
            <person name="Jeong J.-H."/>
            <person name="Song I."/>
            <person name="Kim S."/>
            <person name="Choi T."/>
            <person name="Kim D."/>
            <person name="Ryu S."/>
            <person name="Kim W."/>
        </authorList>
    </citation>
    <scope>NUCLEOTIDE SEQUENCE [LARGE SCALE GENOMIC DNA]</scope>
    <source>
        <tissue evidence="2">Muscle</tissue>
    </source>
</reference>
<keyword evidence="1" id="KW-1133">Transmembrane helix</keyword>
<sequence>MNKMVMITGDRCAEQKWVVGRGDEWSAVGLDFGVERWSGGVKPVPREVEARAGRVECSRTFHNHLAPSQHSRQAPAKRTRRSARVFCFFYLIRPAIVHVAYGVTGKLPLETV</sequence>
<dbReference type="Proteomes" id="UP000324222">
    <property type="component" value="Unassembled WGS sequence"/>
</dbReference>
<evidence type="ECO:0000256" key="1">
    <source>
        <dbReference type="SAM" id="Phobius"/>
    </source>
</evidence>
<comment type="caution">
    <text evidence="2">The sequence shown here is derived from an EMBL/GenBank/DDBJ whole genome shotgun (WGS) entry which is preliminary data.</text>
</comment>
<keyword evidence="1" id="KW-0812">Transmembrane</keyword>
<dbReference type="EMBL" id="VSRR010002344">
    <property type="protein sequence ID" value="MPC30962.1"/>
    <property type="molecule type" value="Genomic_DNA"/>
</dbReference>
<keyword evidence="1" id="KW-0472">Membrane</keyword>
<keyword evidence="3" id="KW-1185">Reference proteome</keyword>
<gene>
    <name evidence="2" type="ORF">E2C01_024234</name>
</gene>
<name>A0A5B7EA48_PORTR</name>
<evidence type="ECO:0000313" key="3">
    <source>
        <dbReference type="Proteomes" id="UP000324222"/>
    </source>
</evidence>